<keyword evidence="3" id="KW-1185">Reference proteome</keyword>
<comment type="caution">
    <text evidence="2">The sequence shown here is derived from an EMBL/GenBank/DDBJ whole genome shotgun (WGS) entry which is preliminary data.</text>
</comment>
<dbReference type="AlphaFoldDB" id="A0A9N9H8M0"/>
<protein>
    <submittedName>
        <fullName evidence="2">1090_t:CDS:1</fullName>
    </submittedName>
</protein>
<evidence type="ECO:0000256" key="1">
    <source>
        <dbReference type="SAM" id="MobiDB-lite"/>
    </source>
</evidence>
<evidence type="ECO:0000313" key="3">
    <source>
        <dbReference type="Proteomes" id="UP000789570"/>
    </source>
</evidence>
<proteinExistence type="predicted"/>
<dbReference type="EMBL" id="CAJVPQ010004973">
    <property type="protein sequence ID" value="CAG8661624.1"/>
    <property type="molecule type" value="Genomic_DNA"/>
</dbReference>
<reference evidence="2" key="1">
    <citation type="submission" date="2021-06" db="EMBL/GenBank/DDBJ databases">
        <authorList>
            <person name="Kallberg Y."/>
            <person name="Tangrot J."/>
            <person name="Rosling A."/>
        </authorList>
    </citation>
    <scope>NUCLEOTIDE SEQUENCE</scope>
    <source>
        <strain evidence="2">UK204</strain>
    </source>
</reference>
<name>A0A9N9H8M0_9GLOM</name>
<sequence length="114" mass="13521">MSSPLDNNRNRNLTRRRTRRRTRQIINSNGPLQRSQIRRRRVLTNWIANLPLQSSNDAQKNEIRQGQTFDNREILKRINALPPQITGNNRFAEYLLAELTIINRTHDYSLTNKQ</sequence>
<organism evidence="2 3">
    <name type="scientific">Funneliformis caledonium</name>
    <dbReference type="NCBI Taxonomy" id="1117310"/>
    <lineage>
        <taxon>Eukaryota</taxon>
        <taxon>Fungi</taxon>
        <taxon>Fungi incertae sedis</taxon>
        <taxon>Mucoromycota</taxon>
        <taxon>Glomeromycotina</taxon>
        <taxon>Glomeromycetes</taxon>
        <taxon>Glomerales</taxon>
        <taxon>Glomeraceae</taxon>
        <taxon>Funneliformis</taxon>
    </lineage>
</organism>
<feature type="compositionally biased region" description="Basic residues" evidence="1">
    <location>
        <begin position="12"/>
        <end position="23"/>
    </location>
</feature>
<feature type="compositionally biased region" description="Polar residues" evidence="1">
    <location>
        <begin position="24"/>
        <end position="34"/>
    </location>
</feature>
<feature type="region of interest" description="Disordered" evidence="1">
    <location>
        <begin position="1"/>
        <end position="34"/>
    </location>
</feature>
<dbReference type="Proteomes" id="UP000789570">
    <property type="component" value="Unassembled WGS sequence"/>
</dbReference>
<accession>A0A9N9H8M0</accession>
<evidence type="ECO:0000313" key="2">
    <source>
        <dbReference type="EMBL" id="CAG8661624.1"/>
    </source>
</evidence>
<gene>
    <name evidence="2" type="ORF">FCALED_LOCUS11574</name>
</gene>